<reference evidence="4 5" key="1">
    <citation type="submission" date="2018-10" db="EMBL/GenBank/DDBJ databases">
        <title>Fifty Aureobasidium pullulans genomes reveal a recombining polyextremotolerant generalist.</title>
        <authorList>
            <person name="Gostincar C."/>
            <person name="Turk M."/>
            <person name="Zajc J."/>
            <person name="Gunde-Cimerman N."/>
        </authorList>
    </citation>
    <scope>NUCLEOTIDE SEQUENCE [LARGE SCALE GENOMIC DNA]</scope>
    <source>
        <strain evidence="2 5">EXF-10751</strain>
        <strain evidence="3 4">EXF-4256</strain>
    </source>
</reference>
<evidence type="ECO:0000313" key="3">
    <source>
        <dbReference type="EMBL" id="THY69252.1"/>
    </source>
</evidence>
<dbReference type="EMBL" id="QZBJ01000106">
    <property type="protein sequence ID" value="THY69252.1"/>
    <property type="molecule type" value="Genomic_DNA"/>
</dbReference>
<evidence type="ECO:0000313" key="4">
    <source>
        <dbReference type="Proteomes" id="UP000305064"/>
    </source>
</evidence>
<evidence type="ECO:0000313" key="2">
    <source>
        <dbReference type="EMBL" id="THW60483.1"/>
    </source>
</evidence>
<dbReference type="Proteomes" id="UP000305064">
    <property type="component" value="Unassembled WGS sequence"/>
</dbReference>
<evidence type="ECO:0000256" key="1">
    <source>
        <dbReference type="SAM" id="MobiDB-lite"/>
    </source>
</evidence>
<evidence type="ECO:0000313" key="5">
    <source>
        <dbReference type="Proteomes" id="UP000310421"/>
    </source>
</evidence>
<dbReference type="Proteomes" id="UP000310421">
    <property type="component" value="Unassembled WGS sequence"/>
</dbReference>
<feature type="compositionally biased region" description="Polar residues" evidence="1">
    <location>
        <begin position="94"/>
        <end position="127"/>
    </location>
</feature>
<dbReference type="EMBL" id="QZAN01000061">
    <property type="protein sequence ID" value="THW60483.1"/>
    <property type="molecule type" value="Genomic_DNA"/>
</dbReference>
<organism evidence="2 5">
    <name type="scientific">Aureobasidium pullulans</name>
    <name type="common">Black yeast</name>
    <name type="synonym">Pullularia pullulans</name>
    <dbReference type="NCBI Taxonomy" id="5580"/>
    <lineage>
        <taxon>Eukaryota</taxon>
        <taxon>Fungi</taxon>
        <taxon>Dikarya</taxon>
        <taxon>Ascomycota</taxon>
        <taxon>Pezizomycotina</taxon>
        <taxon>Dothideomycetes</taxon>
        <taxon>Dothideomycetidae</taxon>
        <taxon>Dothideales</taxon>
        <taxon>Saccotheciaceae</taxon>
        <taxon>Aureobasidium</taxon>
    </lineage>
</organism>
<sequence length="259" mass="29108">MIPTSSSLLTTNHFSSFVTQQQLPQLRHRVNVLAPGFLTLLLVSLRSRSERTAPSSFVNTKTTLTIAPISPTPDNNPALARYIAKRQAKAGATVPSSLPSNHTNRPSNRTTQIVNPKSRSRTPSKATNLEPGSFSHHSLPVTTASTSLRSILHAIVCSRAWIDRTISHRLLPAPTSTITCKKLYKVSREHNLTRYHYLAWTNNLFKIPRPYVKANYVKALMRKDRTHTSHSMDLPMELRYMIPHLALQFDTENPCRPAD</sequence>
<gene>
    <name evidence="3" type="ORF">D6C94_09720</name>
    <name evidence="2" type="ORF">D6D20_05770</name>
</gene>
<feature type="region of interest" description="Disordered" evidence="1">
    <location>
        <begin position="90"/>
        <end position="138"/>
    </location>
</feature>
<proteinExistence type="predicted"/>
<comment type="caution">
    <text evidence="2">The sequence shown here is derived from an EMBL/GenBank/DDBJ whole genome shotgun (WGS) entry which is preliminary data.</text>
</comment>
<dbReference type="AlphaFoldDB" id="A0A4S9PHG0"/>
<name>A0A4S9PHG0_AURPU</name>
<protein>
    <submittedName>
        <fullName evidence="2">Uncharacterized protein</fullName>
    </submittedName>
</protein>
<accession>A0A4S9PHG0</accession>